<protein>
    <submittedName>
        <fullName evidence="1">Uncharacterized protein</fullName>
    </submittedName>
</protein>
<evidence type="ECO:0000313" key="2">
    <source>
        <dbReference type="Proteomes" id="UP000035760"/>
    </source>
</evidence>
<accession>W6MD95</accession>
<reference evidence="1" key="2">
    <citation type="submission" date="2014-03" db="EMBL/GenBank/DDBJ databases">
        <title>Candidatus Competibacter-lineage genomes retrieved from metagenomes reveal functional metabolic diversity.</title>
        <authorList>
            <person name="McIlroy S.J."/>
            <person name="Albertsen M."/>
            <person name="Andresen E.K."/>
            <person name="Saunders A.M."/>
            <person name="Kristiansen R."/>
            <person name="Stokholm-Bjerregaard M."/>
            <person name="Nielsen K.L."/>
            <person name="Nielsen P.H."/>
        </authorList>
    </citation>
    <scope>NUCLEOTIDE SEQUENCE</scope>
    <source>
        <strain evidence="1">Run_A_D11</strain>
    </source>
</reference>
<evidence type="ECO:0000313" key="1">
    <source>
        <dbReference type="EMBL" id="CDI02573.1"/>
    </source>
</evidence>
<gene>
    <name evidence="1" type="ORF">BN873_330050</name>
</gene>
<keyword evidence="2" id="KW-1185">Reference proteome</keyword>
<organism evidence="1 2">
    <name type="scientific">Candidatus Competibacter denitrificans Run_A_D11</name>
    <dbReference type="NCBI Taxonomy" id="1400863"/>
    <lineage>
        <taxon>Bacteria</taxon>
        <taxon>Pseudomonadati</taxon>
        <taxon>Pseudomonadota</taxon>
        <taxon>Gammaproteobacteria</taxon>
        <taxon>Candidatus Competibacteraceae</taxon>
        <taxon>Candidatus Competibacter</taxon>
    </lineage>
</organism>
<dbReference type="RefSeq" id="WP_048672901.1">
    <property type="nucleotide sequence ID" value="NZ_CBTJ020000040.1"/>
</dbReference>
<dbReference type="EMBL" id="CBTJ020000040">
    <property type="protein sequence ID" value="CDI02573.1"/>
    <property type="molecule type" value="Genomic_DNA"/>
</dbReference>
<dbReference type="AlphaFoldDB" id="W6MD95"/>
<dbReference type="STRING" id="1400863.BN873_330050"/>
<name>W6MD95_9GAMM</name>
<reference evidence="1" key="1">
    <citation type="submission" date="2013-07" db="EMBL/GenBank/DDBJ databases">
        <authorList>
            <person name="McIlroy S."/>
        </authorList>
    </citation>
    <scope>NUCLEOTIDE SEQUENCE [LARGE SCALE GENOMIC DNA]</scope>
    <source>
        <strain evidence="1">Run_A_D11</strain>
    </source>
</reference>
<comment type="caution">
    <text evidence="1">The sequence shown here is derived from an EMBL/GenBank/DDBJ whole genome shotgun (WGS) entry which is preliminary data.</text>
</comment>
<dbReference type="OrthoDB" id="7428201at2"/>
<sequence>MIRFLGHLLGGLLFLSLLAGAVWLWWPWLENAWRTLDTGRMVQSDPDRLIGAASSAVYLLDVDHWVEFPLPGQSGGLKVVSNAGIEPAQATQPEAEWLYALHYQLLDSSGRILRDSLYHHRTQVSWYRPPGSTQPLTAAFYPDGHSVPADGRLLLIDPAELVGATRLRLGLANQAPSVTEVVARVYTREHLFAPATTFRWNRIPRRQRDALGRASVHGPELLGESEQVNLLRQRWNPLGPAGVAGRDYRRQRLYTALDIEAEPLRVSLLPAGLYIDRALRATLPIAEPGGWVTLEFVEIPPPLPHSDNTIPTAGDVELIWHNVQPGPPVTYRAPLNGLSTTLWSEKLKAGLLEVVAPRPLVIRATQHQTTGPGLDLLPEPVYLRLYRLEPAQPLEFAIAHVGDQPTLWRVDLRLAVPDPAATTTVRYELLDQQGTALRQGTLAVAGTTAPYDRLIGQTTPFEQVSEPATQSFSLPATVVRVRLSASSPVLVNAYTRPPDLRRELRIPEDYQPTEREKVRGQPVWFPVLPLAAQERTRNGQTALLVVQNRPPQRDPEILAGRYDWEDYYPAGPWRGRYVLNPRDPLAPPRDSALATVFQPLTAGTPTQVELLNLPGRLTVEPSLLVLRDTDQPDTAHISIDGQPLFSSILTLRRSQLRLPPVPVGSHTLLVQTTRPARWFMNFLGGGSGSLTRRLAYRLDQQPLEFAYAKTSAGVEVLSGVLQMPASRQRIRLRATVATPSATLPGPFTHPTLHEWRYDIRPDERDTVPVLDTPTEQVGVGQRFFLPLGDDAPPGNYRIRFWLEEGGGYLTLYRVIAGLPAVLELFGEETQR</sequence>
<dbReference type="Proteomes" id="UP000035760">
    <property type="component" value="Unassembled WGS sequence"/>
</dbReference>
<proteinExistence type="predicted"/>